<dbReference type="SUPFAM" id="SSF55486">
    <property type="entry name" value="Metalloproteases ('zincins'), catalytic domain"/>
    <property type="match status" value="1"/>
</dbReference>
<keyword evidence="7" id="KW-0482">Metalloprotease</keyword>
<protein>
    <submittedName>
        <fullName evidence="10">M13 family metallopeptidase</fullName>
    </submittedName>
</protein>
<dbReference type="RefSeq" id="WP_180136146.1">
    <property type="nucleotide sequence ID" value="NZ_JABMKT010000019.1"/>
</dbReference>
<dbReference type="GO" id="GO:0046872">
    <property type="term" value="F:metal ion binding"/>
    <property type="evidence" value="ECO:0007669"/>
    <property type="project" value="UniProtKB-KW"/>
</dbReference>
<evidence type="ECO:0000256" key="2">
    <source>
        <dbReference type="ARBA" id="ARBA00007357"/>
    </source>
</evidence>
<comment type="caution">
    <text evidence="10">The sequence shown here is derived from an EMBL/GenBank/DDBJ whole genome shotgun (WGS) entry which is preliminary data.</text>
</comment>
<dbReference type="Proteomes" id="UP000526184">
    <property type="component" value="Unassembled WGS sequence"/>
</dbReference>
<evidence type="ECO:0000313" key="11">
    <source>
        <dbReference type="Proteomes" id="UP000526184"/>
    </source>
</evidence>
<dbReference type="Pfam" id="PF01431">
    <property type="entry name" value="Peptidase_M13"/>
    <property type="match status" value="1"/>
</dbReference>
<dbReference type="InterPro" id="IPR018497">
    <property type="entry name" value="Peptidase_M13_C"/>
</dbReference>
<keyword evidence="5" id="KW-0378">Hydrolase</keyword>
<evidence type="ECO:0000256" key="1">
    <source>
        <dbReference type="ARBA" id="ARBA00001947"/>
    </source>
</evidence>
<dbReference type="EMBL" id="JABMKT010000019">
    <property type="protein sequence ID" value="NYV28038.1"/>
    <property type="molecule type" value="Genomic_DNA"/>
</dbReference>
<evidence type="ECO:0000256" key="7">
    <source>
        <dbReference type="ARBA" id="ARBA00023049"/>
    </source>
</evidence>
<evidence type="ECO:0000256" key="3">
    <source>
        <dbReference type="ARBA" id="ARBA00022670"/>
    </source>
</evidence>
<name>A0A7Z0PG10_9FUSO</name>
<dbReference type="CDD" id="cd08662">
    <property type="entry name" value="M13"/>
    <property type="match status" value="1"/>
</dbReference>
<accession>A0A7Z0PG10</accession>
<gene>
    <name evidence="10" type="ORF">HP397_04325</name>
</gene>
<dbReference type="Gene3D" id="3.40.390.10">
    <property type="entry name" value="Collagenase (Catalytic Domain)"/>
    <property type="match status" value="1"/>
</dbReference>
<feature type="domain" description="Peptidase M13 N-terminal" evidence="9">
    <location>
        <begin position="5"/>
        <end position="379"/>
    </location>
</feature>
<dbReference type="GO" id="GO:0004222">
    <property type="term" value="F:metalloendopeptidase activity"/>
    <property type="evidence" value="ECO:0007669"/>
    <property type="project" value="InterPro"/>
</dbReference>
<sequence length="626" mass="73442">MENIKDNLYMAVNKKWLDNAVIPEGRTSISTFSELHFKTEDIILNDIDKLLTNSNEEISKEMNNFLKLYKQGLNIEQRDKYGVEPIKKMINFLIEIDNFDTLNSKLFHLICNGYTLPFSPIVSIDMKDSNKHSLYLSVAPTILPNKEQYYTEKKEVFLEKYREMAVEVLKYFFDEETSILHVDNAIKYDLSFFEYVKSSTERTDYSKLYNPMNIYVLKEYSNNINIYEVINKIFKKIDNVIVTEPVYFKNIDQFINQNTFELLKSWMIVRYILSNTSLLTENLRLLGEKYSNYILGKEKSLDNKKYCYNYISGIFSGVIGDFYAKKYFGNEAKKDVLEMVNKIILTYKKRLKENTWLKKNTIDQAINKLESMDVLIGYPEEYDEKYKKYIVREDHSYFDNNLNITRVSLLNNFKKINEVVDRKKWAMSPATVNAYYHPTLNLICFPAAILQEPFYNFNRNKSSNYGSIGAVIAHEISHAFDNNGAKFDKDGNLNNWWDDEDFENFNKLTEKMVEQFDNIPYQDGFVNGKLTVSENIADLGGLSCALDALKELEDYSIQNFFISWAKSWAIKSTPEYTNLLLSTDVHAPAELRANMQPKNIDDFYTAFGINKDDKMYLEKEKRLSIW</sequence>
<dbReference type="PRINTS" id="PR00786">
    <property type="entry name" value="NEPRILYSIN"/>
</dbReference>
<keyword evidence="11" id="KW-1185">Reference proteome</keyword>
<evidence type="ECO:0000256" key="5">
    <source>
        <dbReference type="ARBA" id="ARBA00022801"/>
    </source>
</evidence>
<evidence type="ECO:0000256" key="6">
    <source>
        <dbReference type="ARBA" id="ARBA00022833"/>
    </source>
</evidence>
<dbReference type="InterPro" id="IPR042089">
    <property type="entry name" value="Peptidase_M13_dom_2"/>
</dbReference>
<dbReference type="InterPro" id="IPR024079">
    <property type="entry name" value="MetalloPept_cat_dom_sf"/>
</dbReference>
<evidence type="ECO:0000259" key="8">
    <source>
        <dbReference type="Pfam" id="PF01431"/>
    </source>
</evidence>
<dbReference type="GO" id="GO:0005886">
    <property type="term" value="C:plasma membrane"/>
    <property type="evidence" value="ECO:0007669"/>
    <property type="project" value="TreeGrafter"/>
</dbReference>
<dbReference type="PANTHER" id="PTHR11733">
    <property type="entry name" value="ZINC METALLOPROTEASE FAMILY M13 NEPRILYSIN-RELATED"/>
    <property type="match status" value="1"/>
</dbReference>
<organism evidence="10 11">
    <name type="scientific">Streptobacillus felis</name>
    <dbReference type="NCBI Taxonomy" id="1384509"/>
    <lineage>
        <taxon>Bacteria</taxon>
        <taxon>Fusobacteriati</taxon>
        <taxon>Fusobacteriota</taxon>
        <taxon>Fusobacteriia</taxon>
        <taxon>Fusobacteriales</taxon>
        <taxon>Leptotrichiaceae</taxon>
        <taxon>Streptobacillus</taxon>
    </lineage>
</organism>
<evidence type="ECO:0000259" key="9">
    <source>
        <dbReference type="Pfam" id="PF05649"/>
    </source>
</evidence>
<dbReference type="Gene3D" id="1.10.1380.10">
    <property type="entry name" value="Neutral endopeptidase , domain2"/>
    <property type="match status" value="1"/>
</dbReference>
<keyword evidence="3" id="KW-0645">Protease</keyword>
<keyword evidence="4" id="KW-0479">Metal-binding</keyword>
<evidence type="ECO:0000313" key="10">
    <source>
        <dbReference type="EMBL" id="NYV28038.1"/>
    </source>
</evidence>
<comment type="cofactor">
    <cofactor evidence="1">
        <name>Zn(2+)</name>
        <dbReference type="ChEBI" id="CHEBI:29105"/>
    </cofactor>
</comment>
<dbReference type="GO" id="GO:0016485">
    <property type="term" value="P:protein processing"/>
    <property type="evidence" value="ECO:0007669"/>
    <property type="project" value="TreeGrafter"/>
</dbReference>
<dbReference type="PANTHER" id="PTHR11733:SF167">
    <property type="entry name" value="FI17812P1-RELATED"/>
    <property type="match status" value="1"/>
</dbReference>
<dbReference type="AlphaFoldDB" id="A0A7Z0PG10"/>
<comment type="similarity">
    <text evidence="2">Belongs to the peptidase M13 family.</text>
</comment>
<evidence type="ECO:0000256" key="4">
    <source>
        <dbReference type="ARBA" id="ARBA00022723"/>
    </source>
</evidence>
<dbReference type="Pfam" id="PF05649">
    <property type="entry name" value="Peptidase_M13_N"/>
    <property type="match status" value="1"/>
</dbReference>
<reference evidence="10 11" key="1">
    <citation type="submission" date="2020-05" db="EMBL/GenBank/DDBJ databases">
        <title>Streptobacillus felis strain LHL191014123.</title>
        <authorList>
            <person name="Fawzy A."/>
            <person name="Rau J."/>
            <person name="Risse K."/>
            <person name="Schauerte N."/>
            <person name="Geiger C."/>
            <person name="Blom J."/>
            <person name="Imirzalioglu C."/>
            <person name="Falgenhauer J."/>
            <person name="Bach A."/>
            <person name="Herden C."/>
            <person name="Eisenberg T."/>
        </authorList>
    </citation>
    <scope>NUCLEOTIDE SEQUENCE [LARGE SCALE GENOMIC DNA]</scope>
    <source>
        <strain evidence="10 11">LHL191014123</strain>
    </source>
</reference>
<dbReference type="InterPro" id="IPR000718">
    <property type="entry name" value="Peptidase_M13"/>
</dbReference>
<keyword evidence="6" id="KW-0862">Zinc</keyword>
<dbReference type="PROSITE" id="PS51885">
    <property type="entry name" value="NEPRILYSIN"/>
    <property type="match status" value="1"/>
</dbReference>
<feature type="domain" description="Peptidase M13 C-terminal" evidence="8">
    <location>
        <begin position="433"/>
        <end position="623"/>
    </location>
</feature>
<dbReference type="InterPro" id="IPR008753">
    <property type="entry name" value="Peptidase_M13_N"/>
</dbReference>
<proteinExistence type="inferred from homology"/>